<dbReference type="RefSeq" id="WP_162450665.1">
    <property type="nucleotide sequence ID" value="NZ_WLZY01000004.1"/>
</dbReference>
<feature type="domain" description="PPM-type phosphatase" evidence="14">
    <location>
        <begin position="5"/>
        <end position="237"/>
    </location>
</feature>
<dbReference type="EMBL" id="WLZY01000004">
    <property type="protein sequence ID" value="NDL57963.1"/>
    <property type="molecule type" value="Genomic_DNA"/>
</dbReference>
<keyword evidence="13" id="KW-1133">Transmembrane helix</keyword>
<keyword evidence="13" id="KW-0812">Transmembrane</keyword>
<evidence type="ECO:0000256" key="10">
    <source>
        <dbReference type="ARBA" id="ARBA00077741"/>
    </source>
</evidence>
<dbReference type="Proteomes" id="UP000460435">
    <property type="component" value="Unassembled WGS sequence"/>
</dbReference>
<dbReference type="InterPro" id="IPR036457">
    <property type="entry name" value="PPM-type-like_dom_sf"/>
</dbReference>
<dbReference type="Pfam" id="PF00481">
    <property type="entry name" value="PP2C"/>
    <property type="match status" value="1"/>
</dbReference>
<sequence>MPLTLQYVARSHVGLIREGNEDSGYAGPHLLAVADGMGGHAAGEVASQAAIEELVQVEDVPAHDDPLASLSSAISAANDHIRQLITDDPTREGMGTTVTALLWNGTALGMGHIGDSRAYLLRDGSINQLSHDHTFVQTLVDEGRITLDEASVHPARSLILKALQGQGQVEPDLMLIDVAAGDRLLLCSDGLSGVVSDSTLAETLGAMDALDDVADELIRLALAGGAPDNVTLIVADILEAEDEAAAGFTTESFLVGAAAGDHPPSRERPTRRRPAAALRVLLGGEERPRDPDELEAMRYAPRPPRRFRWVRPLVVLVAVALLGWAGLSLANNWVRTQYYVGSSAGEVAIFQGLSQEVGPIRLSELHDTPGGLPVDALPPLYKNQVEGTMAADSIDHAQQIVHDLRRQACNASDLPRPDDDPADDPEPTSTPDPTGSADVTIEPTEPADADTEDADTDDEAEAESETDDETDRLRAAEADRDGWLPADTDLDCTGVW</sequence>
<keyword evidence="16" id="KW-1185">Reference proteome</keyword>
<evidence type="ECO:0000256" key="7">
    <source>
        <dbReference type="ARBA" id="ARBA00047761"/>
    </source>
</evidence>
<evidence type="ECO:0000256" key="13">
    <source>
        <dbReference type="SAM" id="Phobius"/>
    </source>
</evidence>
<evidence type="ECO:0000256" key="8">
    <source>
        <dbReference type="ARBA" id="ARBA00048336"/>
    </source>
</evidence>
<evidence type="ECO:0000313" key="16">
    <source>
        <dbReference type="Proteomes" id="UP000460435"/>
    </source>
</evidence>
<gene>
    <name evidence="15" type="ORF">F7O44_12845</name>
</gene>
<comment type="caution">
    <text evidence="15">The sequence shown here is derived from an EMBL/GenBank/DDBJ whole genome shotgun (WGS) entry which is preliminary data.</text>
</comment>
<evidence type="ECO:0000256" key="2">
    <source>
        <dbReference type="ARBA" id="ARBA00013081"/>
    </source>
</evidence>
<dbReference type="InterPro" id="IPR001932">
    <property type="entry name" value="PPM-type_phosphatase-like_dom"/>
</dbReference>
<dbReference type="PROSITE" id="PS51746">
    <property type="entry name" value="PPM_2"/>
    <property type="match status" value="1"/>
</dbReference>
<dbReference type="Gene3D" id="3.60.40.10">
    <property type="entry name" value="PPM-type phosphatase domain"/>
    <property type="match status" value="1"/>
</dbReference>
<keyword evidence="3" id="KW-0479">Metal-binding</keyword>
<comment type="catalytic activity">
    <reaction evidence="8">
        <text>O-phospho-L-threonyl-[protein] + H2O = L-threonyl-[protein] + phosphate</text>
        <dbReference type="Rhea" id="RHEA:47004"/>
        <dbReference type="Rhea" id="RHEA-COMP:11060"/>
        <dbReference type="Rhea" id="RHEA-COMP:11605"/>
        <dbReference type="ChEBI" id="CHEBI:15377"/>
        <dbReference type="ChEBI" id="CHEBI:30013"/>
        <dbReference type="ChEBI" id="CHEBI:43474"/>
        <dbReference type="ChEBI" id="CHEBI:61977"/>
        <dbReference type="EC" id="3.1.3.16"/>
    </reaction>
</comment>
<feature type="compositionally biased region" description="Acidic residues" evidence="12">
    <location>
        <begin position="445"/>
        <end position="470"/>
    </location>
</feature>
<evidence type="ECO:0000256" key="5">
    <source>
        <dbReference type="ARBA" id="ARBA00022912"/>
    </source>
</evidence>
<evidence type="ECO:0000256" key="11">
    <source>
        <dbReference type="ARBA" id="ARBA00079123"/>
    </source>
</evidence>
<evidence type="ECO:0000256" key="4">
    <source>
        <dbReference type="ARBA" id="ARBA00022801"/>
    </source>
</evidence>
<keyword evidence="13" id="KW-0472">Membrane</keyword>
<protein>
    <recommendedName>
        <fullName evidence="9">Serine/threonine protein phosphatase PstP</fullName>
        <ecNumber evidence="2">3.1.3.16</ecNumber>
    </recommendedName>
    <alternativeName>
        <fullName evidence="11">Mycobacterial Ser/Thr phosphatase</fullName>
    </alternativeName>
    <alternativeName>
        <fullName evidence="10">PP2C-family Ser/Thr phosphatase</fullName>
    </alternativeName>
</protein>
<keyword evidence="6" id="KW-0464">Manganese</keyword>
<feature type="compositionally biased region" description="Basic and acidic residues" evidence="12">
    <location>
        <begin position="471"/>
        <end position="482"/>
    </location>
</feature>
<comment type="cofactor">
    <cofactor evidence="1">
        <name>Mn(2+)</name>
        <dbReference type="ChEBI" id="CHEBI:29035"/>
    </cofactor>
</comment>
<keyword evidence="4" id="KW-0378">Hydrolase</keyword>
<proteinExistence type="predicted"/>
<evidence type="ECO:0000256" key="1">
    <source>
        <dbReference type="ARBA" id="ARBA00001936"/>
    </source>
</evidence>
<evidence type="ECO:0000256" key="9">
    <source>
        <dbReference type="ARBA" id="ARBA00071184"/>
    </source>
</evidence>
<feature type="region of interest" description="Disordered" evidence="12">
    <location>
        <begin position="410"/>
        <end position="496"/>
    </location>
</feature>
<comment type="catalytic activity">
    <reaction evidence="7">
        <text>O-phospho-L-seryl-[protein] + H2O = L-seryl-[protein] + phosphate</text>
        <dbReference type="Rhea" id="RHEA:20629"/>
        <dbReference type="Rhea" id="RHEA-COMP:9863"/>
        <dbReference type="Rhea" id="RHEA-COMP:11604"/>
        <dbReference type="ChEBI" id="CHEBI:15377"/>
        <dbReference type="ChEBI" id="CHEBI:29999"/>
        <dbReference type="ChEBI" id="CHEBI:43474"/>
        <dbReference type="ChEBI" id="CHEBI:83421"/>
        <dbReference type="EC" id="3.1.3.16"/>
    </reaction>
</comment>
<keyword evidence="5" id="KW-0904">Protein phosphatase</keyword>
<evidence type="ECO:0000256" key="3">
    <source>
        <dbReference type="ARBA" id="ARBA00022723"/>
    </source>
</evidence>
<name>A0A7K3M3R8_9ACTN</name>
<dbReference type="PANTHER" id="PTHR47992">
    <property type="entry name" value="PROTEIN PHOSPHATASE"/>
    <property type="match status" value="1"/>
</dbReference>
<dbReference type="GO" id="GO:0046872">
    <property type="term" value="F:metal ion binding"/>
    <property type="evidence" value="ECO:0007669"/>
    <property type="project" value="UniProtKB-KW"/>
</dbReference>
<evidence type="ECO:0000259" key="14">
    <source>
        <dbReference type="PROSITE" id="PS51746"/>
    </source>
</evidence>
<reference evidence="15 16" key="1">
    <citation type="submission" date="2019-11" db="EMBL/GenBank/DDBJ databases">
        <authorList>
            <person name="Li X.-J."/>
            <person name="Feng X.-M."/>
        </authorList>
    </citation>
    <scope>NUCLEOTIDE SEQUENCE [LARGE SCALE GENOMIC DNA]</scope>
    <source>
        <strain evidence="15 16">XMNu-373</strain>
    </source>
</reference>
<dbReference type="SUPFAM" id="SSF81606">
    <property type="entry name" value="PP2C-like"/>
    <property type="match status" value="1"/>
</dbReference>
<dbReference type="FunFam" id="3.60.40.10:FF:000002">
    <property type="entry name" value="Serine/threonine phosphatase stp"/>
    <property type="match status" value="1"/>
</dbReference>
<dbReference type="EC" id="3.1.3.16" evidence="2"/>
<accession>A0A7K3M3R8</accession>
<evidence type="ECO:0000313" key="15">
    <source>
        <dbReference type="EMBL" id="NDL57963.1"/>
    </source>
</evidence>
<dbReference type="AlphaFoldDB" id="A0A7K3M3R8"/>
<dbReference type="SMART" id="SM00332">
    <property type="entry name" value="PP2Cc"/>
    <property type="match status" value="1"/>
</dbReference>
<dbReference type="CDD" id="cd00143">
    <property type="entry name" value="PP2Cc"/>
    <property type="match status" value="1"/>
</dbReference>
<evidence type="ECO:0000256" key="12">
    <source>
        <dbReference type="SAM" id="MobiDB-lite"/>
    </source>
</evidence>
<evidence type="ECO:0000256" key="6">
    <source>
        <dbReference type="ARBA" id="ARBA00023211"/>
    </source>
</evidence>
<feature type="transmembrane region" description="Helical" evidence="13">
    <location>
        <begin position="309"/>
        <end position="327"/>
    </location>
</feature>
<dbReference type="GO" id="GO:0004722">
    <property type="term" value="F:protein serine/threonine phosphatase activity"/>
    <property type="evidence" value="ECO:0007669"/>
    <property type="project" value="UniProtKB-EC"/>
</dbReference>
<organism evidence="15 16">
    <name type="scientific">Phytoactinopolyspora mesophila</name>
    <dbReference type="NCBI Taxonomy" id="2650750"/>
    <lineage>
        <taxon>Bacteria</taxon>
        <taxon>Bacillati</taxon>
        <taxon>Actinomycetota</taxon>
        <taxon>Actinomycetes</taxon>
        <taxon>Jiangellales</taxon>
        <taxon>Jiangellaceae</taxon>
        <taxon>Phytoactinopolyspora</taxon>
    </lineage>
</organism>
<dbReference type="InterPro" id="IPR015655">
    <property type="entry name" value="PP2C"/>
</dbReference>
<dbReference type="SMART" id="SM00331">
    <property type="entry name" value="PP2C_SIG"/>
    <property type="match status" value="1"/>
</dbReference>